<feature type="compositionally biased region" description="Basic and acidic residues" evidence="1">
    <location>
        <begin position="131"/>
        <end position="144"/>
    </location>
</feature>
<name>Q0UH22_PHANO</name>
<dbReference type="GeneID" id="5976145"/>
<dbReference type="EMBL" id="CH445337">
    <property type="protein sequence ID" value="EAT84110.1"/>
    <property type="molecule type" value="Genomic_DNA"/>
</dbReference>
<dbReference type="AlphaFoldDB" id="Q0UH22"/>
<evidence type="ECO:0000256" key="1">
    <source>
        <dbReference type="SAM" id="MobiDB-lite"/>
    </source>
</evidence>
<dbReference type="RefSeq" id="XP_001799246.1">
    <property type="nucleotide sequence ID" value="XM_001799194.1"/>
</dbReference>
<proteinExistence type="predicted"/>
<feature type="region of interest" description="Disordered" evidence="1">
    <location>
        <begin position="246"/>
        <end position="265"/>
    </location>
</feature>
<dbReference type="KEGG" id="pno:SNOG_08942"/>
<evidence type="ECO:0000313" key="3">
    <source>
        <dbReference type="Proteomes" id="UP000001055"/>
    </source>
</evidence>
<feature type="compositionally biased region" description="Polar residues" evidence="1">
    <location>
        <begin position="250"/>
        <end position="265"/>
    </location>
</feature>
<reference evidence="3" key="1">
    <citation type="journal article" date="2007" name="Plant Cell">
        <title>Dothideomycete-plant interactions illuminated by genome sequencing and EST analysis of the wheat pathogen Stagonospora nodorum.</title>
        <authorList>
            <person name="Hane J.K."/>
            <person name="Lowe R.G."/>
            <person name="Solomon P.S."/>
            <person name="Tan K.C."/>
            <person name="Schoch C.L."/>
            <person name="Spatafora J.W."/>
            <person name="Crous P.W."/>
            <person name="Kodira C."/>
            <person name="Birren B.W."/>
            <person name="Galagan J.E."/>
            <person name="Torriani S.F."/>
            <person name="McDonald B.A."/>
            <person name="Oliver R.P."/>
        </authorList>
    </citation>
    <scope>NUCLEOTIDE SEQUENCE [LARGE SCALE GENOMIC DNA]</scope>
    <source>
        <strain evidence="3">SN15 / ATCC MYA-4574 / FGSC 10173</strain>
    </source>
</reference>
<sequence>MTAKPLLTGAFHNPPIVVAQTVTMLEEHETSGITRAAVLANYRHGVVQTETEAGLVPKGGIIHLLIVAMSAIALQSATNHLPTVGTMTGAIRVADTTTLGDVLRQSPERHSPPRRIHDRGAIRNAPQRQNVHLEDSRTDGDADVPRQTGRTPAAPTLSQIAAAPRTQAILNNGIYDFESRRPNGDGRQSFNPALWRTTGGLDSHHSYEGSMAAGVVASHAPTSTAVRPGQQTEPDVYMRIAAEDAETERTNNGMSSIGASTSKRM</sequence>
<dbReference type="InParanoid" id="Q0UH22"/>
<organism evidence="2 3">
    <name type="scientific">Phaeosphaeria nodorum (strain SN15 / ATCC MYA-4574 / FGSC 10173)</name>
    <name type="common">Glume blotch fungus</name>
    <name type="synonym">Parastagonospora nodorum</name>
    <dbReference type="NCBI Taxonomy" id="321614"/>
    <lineage>
        <taxon>Eukaryota</taxon>
        <taxon>Fungi</taxon>
        <taxon>Dikarya</taxon>
        <taxon>Ascomycota</taxon>
        <taxon>Pezizomycotina</taxon>
        <taxon>Dothideomycetes</taxon>
        <taxon>Pleosporomycetidae</taxon>
        <taxon>Pleosporales</taxon>
        <taxon>Pleosporineae</taxon>
        <taxon>Phaeosphaeriaceae</taxon>
        <taxon>Parastagonospora</taxon>
    </lineage>
</organism>
<protein>
    <submittedName>
        <fullName evidence="2">Uncharacterized protein</fullName>
    </submittedName>
</protein>
<dbReference type="Proteomes" id="UP000001055">
    <property type="component" value="Unassembled WGS sequence"/>
</dbReference>
<feature type="region of interest" description="Disordered" evidence="1">
    <location>
        <begin position="103"/>
        <end position="156"/>
    </location>
</feature>
<dbReference type="VEuPathDB" id="FungiDB:JI435_089420"/>
<evidence type="ECO:0000313" key="2">
    <source>
        <dbReference type="EMBL" id="EAT84110.1"/>
    </source>
</evidence>
<gene>
    <name evidence="2" type="ORF">SNOG_08942</name>
</gene>
<accession>Q0UH22</accession>